<proteinExistence type="predicted"/>
<evidence type="ECO:0008006" key="3">
    <source>
        <dbReference type="Google" id="ProtNLM"/>
    </source>
</evidence>
<sequence>MIRLFLTIQILMLGAAGFAQQKRTDFLVSYTIKSKGNELMGYKTRAGKIVIPAQFIPDFGNDTLYERTFVVKPKAGLQGIDRTGKVILIPFIYDNGPDYMQEGFFRFVENSKIGFADENWKKVIPAVFDFVEPFKNGVAKYTLGGHKIMDGEHWYWSEGYENGYINRFNERFKKVHELKAGVREAWTNKGQHVLLDKKGKIVKVFVK</sequence>
<evidence type="ECO:0000313" key="1">
    <source>
        <dbReference type="EMBL" id="MBB5634953.1"/>
    </source>
</evidence>
<dbReference type="RefSeq" id="WP_183879193.1">
    <property type="nucleotide sequence ID" value="NZ_JACHCE010000001.1"/>
</dbReference>
<organism evidence="1 2">
    <name type="scientific">Pedobacter cryoconitis</name>
    <dbReference type="NCBI Taxonomy" id="188932"/>
    <lineage>
        <taxon>Bacteria</taxon>
        <taxon>Pseudomonadati</taxon>
        <taxon>Bacteroidota</taxon>
        <taxon>Sphingobacteriia</taxon>
        <taxon>Sphingobacteriales</taxon>
        <taxon>Sphingobacteriaceae</taxon>
        <taxon>Pedobacter</taxon>
    </lineage>
</organism>
<protein>
    <recommendedName>
        <fullName evidence="3">WG repeat protein</fullName>
    </recommendedName>
</protein>
<comment type="caution">
    <text evidence="1">The sequence shown here is derived from an EMBL/GenBank/DDBJ whole genome shotgun (WGS) entry which is preliminary data.</text>
</comment>
<dbReference type="InterPro" id="IPR032774">
    <property type="entry name" value="WG_beta_rep"/>
</dbReference>
<name>A0A7W8ZJ78_9SPHI</name>
<accession>A0A7W8ZJ78</accession>
<dbReference type="EMBL" id="JACHCE010000001">
    <property type="protein sequence ID" value="MBB5634953.1"/>
    <property type="molecule type" value="Genomic_DNA"/>
</dbReference>
<dbReference type="Proteomes" id="UP000537204">
    <property type="component" value="Unassembled WGS sequence"/>
</dbReference>
<reference evidence="1 2" key="1">
    <citation type="submission" date="2020-08" db="EMBL/GenBank/DDBJ databases">
        <title>Genomic Encyclopedia of Type Strains, Phase IV (KMG-V): Genome sequencing to study the core and pangenomes of soil and plant-associated prokaryotes.</title>
        <authorList>
            <person name="Whitman W."/>
        </authorList>
    </citation>
    <scope>NUCLEOTIDE SEQUENCE [LARGE SCALE GENOMIC DNA]</scope>
    <source>
        <strain evidence="1 2">S3M1</strain>
    </source>
</reference>
<dbReference type="Pfam" id="PF14903">
    <property type="entry name" value="WG_beta_rep"/>
    <property type="match status" value="2"/>
</dbReference>
<evidence type="ECO:0000313" key="2">
    <source>
        <dbReference type="Proteomes" id="UP000537204"/>
    </source>
</evidence>
<dbReference type="AlphaFoldDB" id="A0A7W8ZJ78"/>
<gene>
    <name evidence="1" type="ORF">HDE68_000838</name>
</gene>